<dbReference type="Proteomes" id="UP000186594">
    <property type="component" value="Unassembled WGS sequence"/>
</dbReference>
<sequence>MTIKSTVSICRCWNSHAGNKLYALHTPYKQHRLYSSHTQHTPHTPHTTTEDFSSWRSPFLLVMLFGTAYYADQVYAESHNGTSFISSCLSSSIDKSNTNLVESYRVQMARAIARERILLQQARLPSSYDLSNVHNVLTSGSPFNVPVGGTGDFSTFEQRENSKVANRRYRDSIRHEIDAEILRWLGIEDKATDILQNM</sequence>
<keyword evidence="2" id="KW-1185">Reference proteome</keyword>
<name>A0A1U7LV94_NEOID</name>
<comment type="caution">
    <text evidence="1">The sequence shown here is derived from an EMBL/GenBank/DDBJ whole genome shotgun (WGS) entry which is preliminary data.</text>
</comment>
<reference evidence="1 2" key="1">
    <citation type="submission" date="2016-04" db="EMBL/GenBank/DDBJ databases">
        <title>Evolutionary innovation and constraint leading to complex multicellularity in the Ascomycota.</title>
        <authorList>
            <person name="Cisse O."/>
            <person name="Nguyen A."/>
            <person name="Hewitt D.A."/>
            <person name="Jedd G."/>
            <person name="Stajich J.E."/>
        </authorList>
    </citation>
    <scope>NUCLEOTIDE SEQUENCE [LARGE SCALE GENOMIC DNA]</scope>
    <source>
        <strain evidence="1 2">DAH-3</strain>
    </source>
</reference>
<proteinExistence type="predicted"/>
<evidence type="ECO:0000313" key="1">
    <source>
        <dbReference type="EMBL" id="OLL26493.1"/>
    </source>
</evidence>
<gene>
    <name evidence="1" type="ORF">NEOLI_002330</name>
</gene>
<protein>
    <submittedName>
        <fullName evidence="1">Uncharacterized protein</fullName>
    </submittedName>
</protein>
<accession>A0A1U7LV94</accession>
<dbReference type="EMBL" id="LXFE01000176">
    <property type="protein sequence ID" value="OLL26493.1"/>
    <property type="molecule type" value="Genomic_DNA"/>
</dbReference>
<dbReference type="AlphaFoldDB" id="A0A1U7LV94"/>
<organism evidence="1 2">
    <name type="scientific">Neolecta irregularis (strain DAH-3)</name>
    <dbReference type="NCBI Taxonomy" id="1198029"/>
    <lineage>
        <taxon>Eukaryota</taxon>
        <taxon>Fungi</taxon>
        <taxon>Dikarya</taxon>
        <taxon>Ascomycota</taxon>
        <taxon>Taphrinomycotina</taxon>
        <taxon>Neolectales</taxon>
        <taxon>Neolectaceae</taxon>
        <taxon>Neolecta</taxon>
    </lineage>
</organism>
<evidence type="ECO:0000313" key="2">
    <source>
        <dbReference type="Proteomes" id="UP000186594"/>
    </source>
</evidence>